<dbReference type="Gene3D" id="3.40.50.300">
    <property type="entry name" value="P-loop containing nucleotide triphosphate hydrolases"/>
    <property type="match status" value="1"/>
</dbReference>
<feature type="domain" description="OmpR/PhoB-type" evidence="3">
    <location>
        <begin position="346"/>
        <end position="451"/>
    </location>
</feature>
<comment type="caution">
    <text evidence="4">The sequence shown here is derived from an EMBL/GenBank/DDBJ whole genome shotgun (WGS) entry which is preliminary data.</text>
</comment>
<name>A0A426TTR9_9CHLR</name>
<keyword evidence="1 2" id="KW-0238">DNA-binding</keyword>
<dbReference type="InterPro" id="IPR027417">
    <property type="entry name" value="P-loop_NTPase"/>
</dbReference>
<evidence type="ECO:0000259" key="3">
    <source>
        <dbReference type="PROSITE" id="PS51755"/>
    </source>
</evidence>
<dbReference type="GO" id="GO:0000160">
    <property type="term" value="P:phosphorelay signal transduction system"/>
    <property type="evidence" value="ECO:0007669"/>
    <property type="project" value="InterPro"/>
</dbReference>
<dbReference type="Proteomes" id="UP000280307">
    <property type="component" value="Unassembled WGS sequence"/>
</dbReference>
<dbReference type="GO" id="GO:0006355">
    <property type="term" value="P:regulation of DNA-templated transcription"/>
    <property type="evidence" value="ECO:0007669"/>
    <property type="project" value="InterPro"/>
</dbReference>
<reference evidence="4 5" key="1">
    <citation type="submission" date="2018-12" db="EMBL/GenBank/DDBJ databases">
        <title>Genome Sequence of Candidatus Viridilinea halotolerans isolated from saline sulfide-rich spring.</title>
        <authorList>
            <person name="Grouzdev D.S."/>
            <person name="Burganskaya E.I."/>
            <person name="Krutkina M.S."/>
            <person name="Sukhacheva M.V."/>
            <person name="Gorlenko V.M."/>
        </authorList>
    </citation>
    <scope>NUCLEOTIDE SEQUENCE [LARGE SCALE GENOMIC DNA]</scope>
    <source>
        <strain evidence="4">Chok-6</strain>
    </source>
</reference>
<feature type="DNA-binding region" description="OmpR/PhoB-type" evidence="2">
    <location>
        <begin position="346"/>
        <end position="451"/>
    </location>
</feature>
<dbReference type="SUPFAM" id="SSF46894">
    <property type="entry name" value="C-terminal effector domain of the bipartite response regulators"/>
    <property type="match status" value="1"/>
</dbReference>
<dbReference type="SUPFAM" id="SSF52540">
    <property type="entry name" value="P-loop containing nucleoside triphosphate hydrolases"/>
    <property type="match status" value="1"/>
</dbReference>
<dbReference type="GO" id="GO:0003677">
    <property type="term" value="F:DNA binding"/>
    <property type="evidence" value="ECO:0007669"/>
    <property type="project" value="UniProtKB-UniRule"/>
</dbReference>
<dbReference type="AlphaFoldDB" id="A0A426TTR9"/>
<dbReference type="InterPro" id="IPR016032">
    <property type="entry name" value="Sig_transdc_resp-reg_C-effctor"/>
</dbReference>
<dbReference type="InterPro" id="IPR001867">
    <property type="entry name" value="OmpR/PhoB-type_DNA-bd"/>
</dbReference>
<dbReference type="PROSITE" id="PS51755">
    <property type="entry name" value="OMPR_PHOB"/>
    <property type="match status" value="1"/>
</dbReference>
<dbReference type="EMBL" id="RSAS01000739">
    <property type="protein sequence ID" value="RRR68171.1"/>
    <property type="molecule type" value="Genomic_DNA"/>
</dbReference>
<dbReference type="Gene3D" id="1.10.10.10">
    <property type="entry name" value="Winged helix-like DNA-binding domain superfamily/Winged helix DNA-binding domain"/>
    <property type="match status" value="1"/>
</dbReference>
<accession>A0A426TTR9</accession>
<dbReference type="InterPro" id="IPR036388">
    <property type="entry name" value="WH-like_DNA-bd_sf"/>
</dbReference>
<evidence type="ECO:0000313" key="5">
    <source>
        <dbReference type="Proteomes" id="UP000280307"/>
    </source>
</evidence>
<evidence type="ECO:0000256" key="2">
    <source>
        <dbReference type="PROSITE-ProRule" id="PRU01091"/>
    </source>
</evidence>
<gene>
    <name evidence="4" type="ORF">EI684_17915</name>
</gene>
<sequence>MSQRPTTYRSAIITPILHRLDAGECCSIIGINGMGKTNLLQQVQRPEVRAALLPTMREPFQLVSLDANLLVRYDAWGFFEGLTEALGPLAGDQAAVVQAAHRAILAAEGSGPVALRHCAAALAALLAQMRLVIIFDEFDDLFMHLPEVVLRNLRGLRDRYKYRLMYMTFSREPLADLRDVDDWDGIEPFVELFHLGQLGLGPLAPADANHEVERFAGRHQERLDGPVRQHIVALSGGHPALLRALTHAFIGQPGLVHVAVDHLLVAAPVLRGECAKIWNGFSADEQTALQRLLMGQPLDRLQHEQLTLKRLVHAQPDAQPSLFSPLLAVAISQFCALQPAPDADGAGPSTMPPICVDQERKLVYYYGQDISAKLTGLKFRLIAHLAANYGTICEPLELARAVYSEPSLEKQADSERIITLVKRVRTLMNQAVPDEPNPLQIVRGRGVRLGL</sequence>
<organism evidence="4 5">
    <name type="scientific">Candidatus Viridilinea halotolerans</name>
    <dbReference type="NCBI Taxonomy" id="2491704"/>
    <lineage>
        <taxon>Bacteria</taxon>
        <taxon>Bacillati</taxon>
        <taxon>Chloroflexota</taxon>
        <taxon>Chloroflexia</taxon>
        <taxon>Chloroflexales</taxon>
        <taxon>Chloroflexineae</taxon>
        <taxon>Oscillochloridaceae</taxon>
        <taxon>Candidatus Viridilinea</taxon>
    </lineage>
</organism>
<proteinExistence type="predicted"/>
<protein>
    <recommendedName>
        <fullName evidence="3">OmpR/PhoB-type domain-containing protein</fullName>
    </recommendedName>
</protein>
<evidence type="ECO:0000256" key="1">
    <source>
        <dbReference type="ARBA" id="ARBA00023125"/>
    </source>
</evidence>
<evidence type="ECO:0000313" key="4">
    <source>
        <dbReference type="EMBL" id="RRR68171.1"/>
    </source>
</evidence>